<evidence type="ECO:0000313" key="5">
    <source>
        <dbReference type="Proteomes" id="UP000800038"/>
    </source>
</evidence>
<dbReference type="EMBL" id="ML976045">
    <property type="protein sequence ID" value="KAF1941608.1"/>
    <property type="molecule type" value="Genomic_DNA"/>
</dbReference>
<feature type="transmembrane region" description="Helical" evidence="2">
    <location>
        <begin position="298"/>
        <end position="315"/>
    </location>
</feature>
<evidence type="ECO:0000256" key="1">
    <source>
        <dbReference type="SAM" id="MobiDB-lite"/>
    </source>
</evidence>
<feature type="compositionally biased region" description="Low complexity" evidence="1">
    <location>
        <begin position="125"/>
        <end position="138"/>
    </location>
</feature>
<name>A0A6A5SPK6_9PLEO</name>
<organism evidence="4 5">
    <name type="scientific">Clathrospora elynae</name>
    <dbReference type="NCBI Taxonomy" id="706981"/>
    <lineage>
        <taxon>Eukaryota</taxon>
        <taxon>Fungi</taxon>
        <taxon>Dikarya</taxon>
        <taxon>Ascomycota</taxon>
        <taxon>Pezizomycotina</taxon>
        <taxon>Dothideomycetes</taxon>
        <taxon>Pleosporomycetidae</taxon>
        <taxon>Pleosporales</taxon>
        <taxon>Diademaceae</taxon>
        <taxon>Clathrospora</taxon>
    </lineage>
</organism>
<keyword evidence="2" id="KW-0812">Transmembrane</keyword>
<evidence type="ECO:0000256" key="2">
    <source>
        <dbReference type="SAM" id="Phobius"/>
    </source>
</evidence>
<feature type="region of interest" description="Disordered" evidence="1">
    <location>
        <begin position="122"/>
        <end position="141"/>
    </location>
</feature>
<keyword evidence="3" id="KW-0732">Signal</keyword>
<gene>
    <name evidence="4" type="ORF">EJ02DRAFT_434643</name>
</gene>
<dbReference type="OrthoDB" id="3800804at2759"/>
<protein>
    <submittedName>
        <fullName evidence="4">Uncharacterized protein</fullName>
    </submittedName>
</protein>
<dbReference type="Proteomes" id="UP000800038">
    <property type="component" value="Unassembled WGS sequence"/>
</dbReference>
<sequence length="316" mass="32868">MKSTFIISALALASTAVIVTPAAPAYDKTTSDRLTQRLASKAHANEAPVTTPALLEPRDASSPNNAAPLDWDRIRNHVKSHMVHGHANILPRAAPTSSSAHHPFATLHTIDYQNGKHMVVGCGASPSSSSTHQPSSSPVAHHTIDYGNGRHMVVAAKRAANPATMNPTLLSLLAVLQTAMPDTPLPTGTGTSVEDTNWYKNLPADVKSALCEFYPAPPTVTPAAEEEKKTTTKAPTTVCTRNVTITRTLQYTSTATGSGSFNGSAVYPTGSTNATYGTPTPSATPSPFTSSAGGRGKAVAAAIAWVGIGVGFFLFA</sequence>
<keyword evidence="2" id="KW-1133">Transmembrane helix</keyword>
<feature type="chain" id="PRO_5025359568" evidence="3">
    <location>
        <begin position="25"/>
        <end position="316"/>
    </location>
</feature>
<feature type="region of interest" description="Disordered" evidence="1">
    <location>
        <begin position="41"/>
        <end position="63"/>
    </location>
</feature>
<evidence type="ECO:0000256" key="3">
    <source>
        <dbReference type="SAM" id="SignalP"/>
    </source>
</evidence>
<proteinExistence type="predicted"/>
<feature type="signal peptide" evidence="3">
    <location>
        <begin position="1"/>
        <end position="24"/>
    </location>
</feature>
<keyword evidence="2" id="KW-0472">Membrane</keyword>
<reference evidence="4" key="1">
    <citation type="journal article" date="2020" name="Stud. Mycol.">
        <title>101 Dothideomycetes genomes: a test case for predicting lifestyles and emergence of pathogens.</title>
        <authorList>
            <person name="Haridas S."/>
            <person name="Albert R."/>
            <person name="Binder M."/>
            <person name="Bloem J."/>
            <person name="Labutti K."/>
            <person name="Salamov A."/>
            <person name="Andreopoulos B."/>
            <person name="Baker S."/>
            <person name="Barry K."/>
            <person name="Bills G."/>
            <person name="Bluhm B."/>
            <person name="Cannon C."/>
            <person name="Castanera R."/>
            <person name="Culley D."/>
            <person name="Daum C."/>
            <person name="Ezra D."/>
            <person name="Gonzalez J."/>
            <person name="Henrissat B."/>
            <person name="Kuo A."/>
            <person name="Liang C."/>
            <person name="Lipzen A."/>
            <person name="Lutzoni F."/>
            <person name="Magnuson J."/>
            <person name="Mondo S."/>
            <person name="Nolan M."/>
            <person name="Ohm R."/>
            <person name="Pangilinan J."/>
            <person name="Park H.-J."/>
            <person name="Ramirez L."/>
            <person name="Alfaro M."/>
            <person name="Sun H."/>
            <person name="Tritt A."/>
            <person name="Yoshinaga Y."/>
            <person name="Zwiers L.-H."/>
            <person name="Turgeon B."/>
            <person name="Goodwin S."/>
            <person name="Spatafora J."/>
            <person name="Crous P."/>
            <person name="Grigoriev I."/>
        </authorList>
    </citation>
    <scope>NUCLEOTIDE SEQUENCE</scope>
    <source>
        <strain evidence="4">CBS 161.51</strain>
    </source>
</reference>
<keyword evidence="5" id="KW-1185">Reference proteome</keyword>
<dbReference type="AlphaFoldDB" id="A0A6A5SPK6"/>
<accession>A0A6A5SPK6</accession>
<evidence type="ECO:0000313" key="4">
    <source>
        <dbReference type="EMBL" id="KAF1941608.1"/>
    </source>
</evidence>